<dbReference type="AlphaFoldDB" id="A0A0K9NLL6"/>
<evidence type="ECO:0000256" key="1">
    <source>
        <dbReference type="SAM" id="MobiDB-lite"/>
    </source>
</evidence>
<comment type="caution">
    <text evidence="2">The sequence shown here is derived from an EMBL/GenBank/DDBJ whole genome shotgun (WGS) entry which is preliminary data.</text>
</comment>
<dbReference type="STRING" id="29655.A0A0K9NLL6"/>
<feature type="compositionally biased region" description="Polar residues" evidence="1">
    <location>
        <begin position="1"/>
        <end position="21"/>
    </location>
</feature>
<gene>
    <name evidence="2" type="ORF">ZOSMA_84G00650</name>
</gene>
<dbReference type="OrthoDB" id="1938526at2759"/>
<dbReference type="PANTHER" id="PTHR46872">
    <property type="entry name" value="DNA BINDING PROTEIN"/>
    <property type="match status" value="1"/>
</dbReference>
<protein>
    <recommendedName>
        <fullName evidence="4">ELM2 domain-containing protein</fullName>
    </recommendedName>
</protein>
<dbReference type="InterPro" id="IPR001005">
    <property type="entry name" value="SANT/Myb"/>
</dbReference>
<evidence type="ECO:0008006" key="4">
    <source>
        <dbReference type="Google" id="ProtNLM"/>
    </source>
</evidence>
<feature type="region of interest" description="Disordered" evidence="1">
    <location>
        <begin position="1"/>
        <end position="29"/>
    </location>
</feature>
<dbReference type="PANTHER" id="PTHR46872:SF10">
    <property type="entry name" value="MYB-LIKE DOMAIN-CONTAINING PROTEIN"/>
    <property type="match status" value="1"/>
</dbReference>
<accession>A0A0K9NLL6</accession>
<dbReference type="Gene3D" id="1.10.10.60">
    <property type="entry name" value="Homeodomain-like"/>
    <property type="match status" value="1"/>
</dbReference>
<evidence type="ECO:0000313" key="3">
    <source>
        <dbReference type="Proteomes" id="UP000036987"/>
    </source>
</evidence>
<evidence type="ECO:0000313" key="2">
    <source>
        <dbReference type="EMBL" id="KMZ57626.1"/>
    </source>
</evidence>
<dbReference type="CDD" id="cd00167">
    <property type="entry name" value="SANT"/>
    <property type="match status" value="1"/>
</dbReference>
<keyword evidence="3" id="KW-1185">Reference proteome</keyword>
<dbReference type="EMBL" id="LFYR01002048">
    <property type="protein sequence ID" value="KMZ57626.1"/>
    <property type="molecule type" value="Genomic_DNA"/>
</dbReference>
<proteinExistence type="predicted"/>
<sequence length="429" mass="48447">MDRQSNSNMDVSFGSSGSVKSTGGHKAENPLVFDLNRPVEQYDFSGILDVTQPDYAISKPSLQAEITSEPLPVDLLPLKSDEEKEVQNNYGNLLVDDQLESLSVEMVLTRPNVEKAVEINSGNVVKDAQLVLPEKSKGELVHDAPISLPDSLTHLKRLATNSCFLMMSKMGRRHGQSMDLILNARRALCPKVETKISKALGFPYKEVRPEPLTWEHLSRIGYCYRAVKRTPIGSSYQVDLPIWTGSKSKQAELIYGKDSDSLKFLGTQLWPIPSANNVKNQELIGKGRDGFCHCFQPGSSECTAYHKKMKNLKLKSDLQGAYSNMGLDTVGEQVLESWTLNEQMDFEKIVKENPISKKKDFFSVAMKHFPKKTMKELVSYYYNVHVCRRMVLQNQLKPVEIDSEDDEFDGKTIKSLKKTQGKKKKRYDI</sequence>
<name>A0A0K9NLL6_ZOSMR</name>
<dbReference type="Proteomes" id="UP000036987">
    <property type="component" value="Unassembled WGS sequence"/>
</dbReference>
<organism evidence="2 3">
    <name type="scientific">Zostera marina</name>
    <name type="common">Eelgrass</name>
    <dbReference type="NCBI Taxonomy" id="29655"/>
    <lineage>
        <taxon>Eukaryota</taxon>
        <taxon>Viridiplantae</taxon>
        <taxon>Streptophyta</taxon>
        <taxon>Embryophyta</taxon>
        <taxon>Tracheophyta</taxon>
        <taxon>Spermatophyta</taxon>
        <taxon>Magnoliopsida</taxon>
        <taxon>Liliopsida</taxon>
        <taxon>Zosteraceae</taxon>
        <taxon>Zostera</taxon>
    </lineage>
</organism>
<reference evidence="3" key="1">
    <citation type="journal article" date="2016" name="Nature">
        <title>The genome of the seagrass Zostera marina reveals angiosperm adaptation to the sea.</title>
        <authorList>
            <person name="Olsen J.L."/>
            <person name="Rouze P."/>
            <person name="Verhelst B."/>
            <person name="Lin Y.-C."/>
            <person name="Bayer T."/>
            <person name="Collen J."/>
            <person name="Dattolo E."/>
            <person name="De Paoli E."/>
            <person name="Dittami S."/>
            <person name="Maumus F."/>
            <person name="Michel G."/>
            <person name="Kersting A."/>
            <person name="Lauritano C."/>
            <person name="Lohaus R."/>
            <person name="Toepel M."/>
            <person name="Tonon T."/>
            <person name="Vanneste K."/>
            <person name="Amirebrahimi M."/>
            <person name="Brakel J."/>
            <person name="Bostroem C."/>
            <person name="Chovatia M."/>
            <person name="Grimwood J."/>
            <person name="Jenkins J.W."/>
            <person name="Jueterbock A."/>
            <person name="Mraz A."/>
            <person name="Stam W.T."/>
            <person name="Tice H."/>
            <person name="Bornberg-Bauer E."/>
            <person name="Green P.J."/>
            <person name="Pearson G.A."/>
            <person name="Procaccini G."/>
            <person name="Duarte C.M."/>
            <person name="Schmutz J."/>
            <person name="Reusch T.B.H."/>
            <person name="Van de Peer Y."/>
        </authorList>
    </citation>
    <scope>NUCLEOTIDE SEQUENCE [LARGE SCALE GENOMIC DNA]</scope>
    <source>
        <strain evidence="3">cv. Finnish</strain>
    </source>
</reference>